<evidence type="ECO:0000313" key="6">
    <source>
        <dbReference type="Proteomes" id="UP001558474"/>
    </source>
</evidence>
<dbReference type="InterPro" id="IPR036291">
    <property type="entry name" value="NAD(P)-bd_dom_sf"/>
</dbReference>
<organism evidence="3 5">
    <name type="scientific">Mycolicibacterium porcinum</name>
    <dbReference type="NCBI Taxonomy" id="39693"/>
    <lineage>
        <taxon>Bacteria</taxon>
        <taxon>Bacillati</taxon>
        <taxon>Actinomycetota</taxon>
        <taxon>Actinomycetes</taxon>
        <taxon>Mycobacteriales</taxon>
        <taxon>Mycobacteriaceae</taxon>
        <taxon>Mycolicibacterium</taxon>
    </lineage>
</organism>
<dbReference type="PANTHER" id="PTHR42760">
    <property type="entry name" value="SHORT-CHAIN DEHYDROGENASES/REDUCTASES FAMILY MEMBER"/>
    <property type="match status" value="1"/>
</dbReference>
<gene>
    <name evidence="4" type="ORF">ABFW12_17145</name>
    <name evidence="3" type="ORF">H5P34_19275</name>
</gene>
<comment type="similarity">
    <text evidence="1">Belongs to the short-chain dehydrogenases/reductases (SDR) family.</text>
</comment>
<reference evidence="4 6" key="3">
    <citation type="submission" date="2024-04" db="EMBL/GenBank/DDBJ databases">
        <title>Genomic Markers of Mycobacteria.</title>
        <authorList>
            <person name="Soliman M.S."/>
            <person name="Elkholy A."/>
            <person name="Soliman N.S."/>
            <person name="Abbas A."/>
            <person name="Khayrat S."/>
            <person name="Shawky S."/>
        </authorList>
    </citation>
    <scope>NUCLEOTIDE SEQUENCE [LARGE SCALE GENOMIC DNA]</scope>
    <source>
        <strain evidence="4 6">Egy-CU-AM5</strain>
    </source>
</reference>
<dbReference type="Proteomes" id="UP001141659">
    <property type="component" value="Unassembled WGS sequence"/>
</dbReference>
<dbReference type="CDD" id="cd05233">
    <property type="entry name" value="SDR_c"/>
    <property type="match status" value="1"/>
</dbReference>
<evidence type="ECO:0000313" key="5">
    <source>
        <dbReference type="Proteomes" id="UP001141659"/>
    </source>
</evidence>
<dbReference type="Pfam" id="PF13561">
    <property type="entry name" value="adh_short_C2"/>
    <property type="match status" value="1"/>
</dbReference>
<keyword evidence="6" id="KW-1185">Reference proteome</keyword>
<dbReference type="EMBL" id="JBDLOU010000035">
    <property type="protein sequence ID" value="MEX3739953.1"/>
    <property type="molecule type" value="Genomic_DNA"/>
</dbReference>
<dbReference type="AlphaFoldDB" id="A0AAW5T672"/>
<accession>A0AAW5T672</accession>
<dbReference type="GO" id="GO:0016616">
    <property type="term" value="F:oxidoreductase activity, acting on the CH-OH group of donors, NAD or NADP as acceptor"/>
    <property type="evidence" value="ECO:0007669"/>
    <property type="project" value="TreeGrafter"/>
</dbReference>
<dbReference type="EMBL" id="JACKVC010000017">
    <property type="protein sequence ID" value="MCV7390206.1"/>
    <property type="molecule type" value="Genomic_DNA"/>
</dbReference>
<comment type="caution">
    <text evidence="3">The sequence shown here is derived from an EMBL/GenBank/DDBJ whole genome shotgun (WGS) entry which is preliminary data.</text>
</comment>
<keyword evidence="2" id="KW-0560">Oxidoreductase</keyword>
<evidence type="ECO:0000313" key="4">
    <source>
        <dbReference type="EMBL" id="MEX3739953.1"/>
    </source>
</evidence>
<sequence length="266" mass="27572">MTSPDSTTNTAATAQTAVVTGAGSGIGRAIATTLSQRGWRVVVTDIDAAAAEQTRDGLAGTGHEATRLDVTDAAGAGRLADDVADRTGLHAWVSNAGISAMASFVDVSAEQLDRSLDINLKGVFLCGQAAARAMIRTNVRGTIVNTASMAAKQGRVPFLSDYVASKFGVLGLTQAMAYELAAHGITVNSVCPGFVATPMQSRELEWEAHLTGSTPDGVRQSWIDATPLGRLQTPDDVARAVAFLVSEDARFITGEALSVNGGAYMD</sequence>
<dbReference type="SUPFAM" id="SSF51735">
    <property type="entry name" value="NAD(P)-binding Rossmann-fold domains"/>
    <property type="match status" value="1"/>
</dbReference>
<reference evidence="3" key="1">
    <citation type="submission" date="2020-07" db="EMBL/GenBank/DDBJ databases">
        <authorList>
            <person name="Pettersson B.M.F."/>
            <person name="Behra P.R.K."/>
            <person name="Ramesh M."/>
            <person name="Das S."/>
            <person name="Dasgupta S."/>
            <person name="Kirsebom L.A."/>
        </authorList>
    </citation>
    <scope>NUCLEOTIDE SEQUENCE</scope>
    <source>
        <strain evidence="3">DSM 44242</strain>
    </source>
</reference>
<evidence type="ECO:0000256" key="1">
    <source>
        <dbReference type="ARBA" id="ARBA00006484"/>
    </source>
</evidence>
<dbReference type="Gene3D" id="3.40.50.720">
    <property type="entry name" value="NAD(P)-binding Rossmann-like Domain"/>
    <property type="match status" value="1"/>
</dbReference>
<proteinExistence type="inferred from homology"/>
<reference evidence="3" key="2">
    <citation type="journal article" date="2022" name="BMC Genomics">
        <title>Comparative genome analysis of mycobacteria focusing on tRNA and non-coding RNA.</title>
        <authorList>
            <person name="Behra P.R.K."/>
            <person name="Pettersson B.M.F."/>
            <person name="Ramesh M."/>
            <person name="Das S."/>
            <person name="Dasgupta S."/>
            <person name="Kirsebom L.A."/>
        </authorList>
    </citation>
    <scope>NUCLEOTIDE SEQUENCE</scope>
    <source>
        <strain evidence="3">DSM 44242</strain>
    </source>
</reference>
<dbReference type="PRINTS" id="PR00080">
    <property type="entry name" value="SDRFAMILY"/>
</dbReference>
<evidence type="ECO:0000313" key="3">
    <source>
        <dbReference type="EMBL" id="MCV7390206.1"/>
    </source>
</evidence>
<evidence type="ECO:0000256" key="2">
    <source>
        <dbReference type="ARBA" id="ARBA00023002"/>
    </source>
</evidence>
<dbReference type="RefSeq" id="WP_036444392.1">
    <property type="nucleotide sequence ID" value="NZ_JACKVC010000017.1"/>
</dbReference>
<dbReference type="PANTHER" id="PTHR42760:SF133">
    <property type="entry name" value="3-OXOACYL-[ACYL-CARRIER-PROTEIN] REDUCTASE"/>
    <property type="match status" value="1"/>
</dbReference>
<dbReference type="InterPro" id="IPR002347">
    <property type="entry name" value="SDR_fam"/>
</dbReference>
<dbReference type="PRINTS" id="PR00081">
    <property type="entry name" value="GDHRDH"/>
</dbReference>
<dbReference type="FunFam" id="3.40.50.720:FF:000084">
    <property type="entry name" value="Short-chain dehydrogenase reductase"/>
    <property type="match status" value="1"/>
</dbReference>
<dbReference type="Proteomes" id="UP001558474">
    <property type="component" value="Unassembled WGS sequence"/>
</dbReference>
<name>A0AAW5T672_9MYCO</name>
<protein>
    <submittedName>
        <fullName evidence="4">SDR family NAD(P)-dependent oxidoreductase</fullName>
    </submittedName>
    <submittedName>
        <fullName evidence="3">SDR family oxidoreductase</fullName>
    </submittedName>
</protein>